<dbReference type="EMBL" id="LN891123">
    <property type="protein sequence ID" value="CUS08594.1"/>
    <property type="molecule type" value="Genomic_DNA"/>
</dbReference>
<evidence type="ECO:0000313" key="6">
    <source>
        <dbReference type="EMBL" id="CUS08594.1"/>
    </source>
</evidence>
<feature type="domain" description="Coiled-coil" evidence="4">
    <location>
        <begin position="104"/>
        <end position="181"/>
    </location>
</feature>
<protein>
    <recommendedName>
        <fullName evidence="8">DUF1014 domain protein</fullName>
    </recommendedName>
</protein>
<dbReference type="InterPro" id="IPR054414">
    <property type="entry name" value="Ccdc124/Oxs1_C"/>
</dbReference>
<organism evidence="6 7">
    <name type="scientific">Tuber aestivum</name>
    <name type="common">summer truffle</name>
    <dbReference type="NCBI Taxonomy" id="59557"/>
    <lineage>
        <taxon>Eukaryota</taxon>
        <taxon>Fungi</taxon>
        <taxon>Dikarya</taxon>
        <taxon>Ascomycota</taxon>
        <taxon>Pezizomycotina</taxon>
        <taxon>Pezizomycetes</taxon>
        <taxon>Pezizales</taxon>
        <taxon>Tuberaceae</taxon>
        <taxon>Tuber</taxon>
    </lineage>
</organism>
<dbReference type="PANTHER" id="PTHR21680:SF0">
    <property type="entry name" value="COILED-COIL DOMAIN-CONTAINING PROTEIN 124"/>
    <property type="match status" value="1"/>
</dbReference>
<evidence type="ECO:0000256" key="3">
    <source>
        <dbReference type="SAM" id="MobiDB-lite"/>
    </source>
</evidence>
<sequence>MSPKRQVENSKKAAGNARKAAAAATKADAENSRKAALAAQEWEKGAKDNTKKDTAEAKKRDAAAKKAAAAAALAEEEAALPSKPQATKTGPVKRTRGISPAFGSLNASNIDDALDALTLATGSEKGTVDRHPEKRYKAAYAAYEERRLPEVREEYKGLRLGQMKELVRKEFEKSEENPFNQVGNVPYNATKGDIALAKQTEMEMIETRLGGK</sequence>
<evidence type="ECO:0008006" key="8">
    <source>
        <dbReference type="Google" id="ProtNLM"/>
    </source>
</evidence>
<feature type="compositionally biased region" description="Basic and acidic residues" evidence="3">
    <location>
        <begin position="41"/>
        <end position="64"/>
    </location>
</feature>
<evidence type="ECO:0000256" key="1">
    <source>
        <dbReference type="ARBA" id="ARBA00008296"/>
    </source>
</evidence>
<evidence type="ECO:0000259" key="5">
    <source>
        <dbReference type="Pfam" id="PF22048"/>
    </source>
</evidence>
<feature type="compositionally biased region" description="Low complexity" evidence="3">
    <location>
        <begin position="12"/>
        <end position="26"/>
    </location>
</feature>
<dbReference type="AlphaFoldDB" id="A0A292PNB2"/>
<dbReference type="InterPro" id="IPR054413">
    <property type="entry name" value="LSO1/2"/>
</dbReference>
<dbReference type="GO" id="GO:0003713">
    <property type="term" value="F:transcription coactivator activity"/>
    <property type="evidence" value="ECO:0007669"/>
    <property type="project" value="TreeGrafter"/>
</dbReference>
<gene>
    <name evidence="6" type="ORF">GSTUAT00007322001</name>
</gene>
<name>A0A292PNB2_9PEZI</name>
<feature type="region of interest" description="Disordered" evidence="3">
    <location>
        <begin position="1"/>
        <end position="105"/>
    </location>
</feature>
<proteinExistence type="inferred from homology"/>
<dbReference type="GO" id="GO:0005634">
    <property type="term" value="C:nucleus"/>
    <property type="evidence" value="ECO:0007669"/>
    <property type="project" value="TreeGrafter"/>
</dbReference>
<feature type="compositionally biased region" description="Basic and acidic residues" evidence="3">
    <location>
        <begin position="1"/>
        <end position="11"/>
    </location>
</feature>
<dbReference type="InterPro" id="IPR010422">
    <property type="entry name" value="Ccdc124/Oxs1"/>
</dbReference>
<reference evidence="6" key="1">
    <citation type="submission" date="2015-10" db="EMBL/GenBank/DDBJ databases">
        <authorList>
            <person name="Regsiter A."/>
            <person name="william w."/>
        </authorList>
    </citation>
    <scope>NUCLEOTIDE SEQUENCE</scope>
    <source>
        <strain evidence="6">Montdore</strain>
    </source>
</reference>
<feature type="domain" description="LSO1/LSO2" evidence="5">
    <location>
        <begin position="10"/>
        <end position="77"/>
    </location>
</feature>
<keyword evidence="7" id="KW-1185">Reference proteome</keyword>
<comment type="similarity">
    <text evidence="1">Belongs to the CCDC124 family.</text>
</comment>
<dbReference type="Pfam" id="PF22048">
    <property type="entry name" value="LSO1_2-like"/>
    <property type="match status" value="1"/>
</dbReference>
<evidence type="ECO:0000256" key="2">
    <source>
        <dbReference type="ARBA" id="ARBA00023054"/>
    </source>
</evidence>
<keyword evidence="2" id="KW-0175">Coiled coil</keyword>
<evidence type="ECO:0000259" key="4">
    <source>
        <dbReference type="Pfam" id="PF06244"/>
    </source>
</evidence>
<dbReference type="Pfam" id="PF06244">
    <property type="entry name" value="Ccdc124"/>
    <property type="match status" value="1"/>
</dbReference>
<evidence type="ECO:0000313" key="7">
    <source>
        <dbReference type="Proteomes" id="UP001412239"/>
    </source>
</evidence>
<dbReference type="GO" id="GO:0006366">
    <property type="term" value="P:transcription by RNA polymerase II"/>
    <property type="evidence" value="ECO:0007669"/>
    <property type="project" value="TreeGrafter"/>
</dbReference>
<dbReference type="Proteomes" id="UP001412239">
    <property type="component" value="Unassembled WGS sequence"/>
</dbReference>
<accession>A0A292PNB2</accession>
<dbReference type="PANTHER" id="PTHR21680">
    <property type="entry name" value="COILED-COIL DOMAIN-CONTAINING PROTEIN 124"/>
    <property type="match status" value="1"/>
</dbReference>